<protein>
    <recommendedName>
        <fullName evidence="5">Iron-containing redox enzyme family protein</fullName>
    </recommendedName>
</protein>
<accession>A0A104LGF1</accession>
<comment type="caution">
    <text evidence="1">The sequence shown here is derived from an EMBL/GenBank/DDBJ whole genome shotgun (WGS) entry which is preliminary data.</text>
</comment>
<dbReference type="AlphaFoldDB" id="A0A104LGF1"/>
<reference evidence="2 4" key="2">
    <citation type="submission" date="2018-08" db="EMBL/GenBank/DDBJ databases">
        <title>Comparative analysis of Burkholderia isolates from Puerto Rico.</title>
        <authorList>
            <person name="Hall C."/>
            <person name="Sahl J."/>
            <person name="Wagner D."/>
        </authorList>
    </citation>
    <scope>NUCLEOTIDE SEQUENCE [LARGE SCALE GENOMIC DNA]</scope>
    <source>
        <strain evidence="2 4">Bp8966</strain>
    </source>
</reference>
<dbReference type="EMBL" id="LPHB01000040">
    <property type="protein sequence ID" value="KWA62759.1"/>
    <property type="molecule type" value="Genomic_DNA"/>
</dbReference>
<sequence>MELWTFQRYRSPRLFVDAIHHEPGSALVSLRAGAHEYRLAFDATDAADQIAAQLDDLTDAASPLWSTLRDSEPDSGWHALGTFLDTHSLIGEAGDAATDALAAQAARIDACIAQTVAASLAGLDSARRDAIARDAASLRLHLERPASGPTLFDADDDPFDAQAEPNFHLALLRIEFEYFRRAAPLTLAAVDLMLDAFSGAPRASAAHDARFDTAGLYDEHDLMSHLWLVASSLVAASGDDAQRLPCADLPPVSLSNGLEFMRQTELITRETLNRWGENPYVSAVDALNGGYAPLVAGPFIEQYHVTRRFVEIIAPLLSMRLSIPLRAMMFRYYGEEYGHEALESTTCEALGVAPGQLARIVPLPLHFAFVDALTLLADADPVSSFAAIMVVEGIFGEPPKMSLRLMAAVKDNDAFHSVSGDHEELNESLNHNSISRDMFERIAAIGPARQALAMRRILFLLELNHRAWSGIAGFYGAQSTLVLHGPYGRLLDPRG</sequence>
<dbReference type="SUPFAM" id="SSF48613">
    <property type="entry name" value="Heme oxygenase-like"/>
    <property type="match status" value="1"/>
</dbReference>
<dbReference type="Gene3D" id="1.20.910.10">
    <property type="entry name" value="Heme oxygenase-like"/>
    <property type="match status" value="1"/>
</dbReference>
<reference evidence="1 3" key="1">
    <citation type="submission" date="2015-11" db="EMBL/GenBank/DDBJ databases">
        <title>Expanding the genomic diversity of Burkholderia species for the development of highly accurate diagnostics.</title>
        <authorList>
            <person name="Sahl J."/>
            <person name="Keim P."/>
            <person name="Wagner D."/>
        </authorList>
    </citation>
    <scope>NUCLEOTIDE SEQUENCE [LARGE SCALE GENOMIC DNA]</scope>
    <source>
        <strain evidence="1 3">MSMB1960WGS</strain>
    </source>
</reference>
<organism evidence="1">
    <name type="scientific">Burkholderia stagnalis</name>
    <dbReference type="NCBI Taxonomy" id="1503054"/>
    <lineage>
        <taxon>Bacteria</taxon>
        <taxon>Pseudomonadati</taxon>
        <taxon>Pseudomonadota</taxon>
        <taxon>Betaproteobacteria</taxon>
        <taxon>Burkholderiales</taxon>
        <taxon>Burkholderiaceae</taxon>
        <taxon>Burkholderia</taxon>
        <taxon>Burkholderia cepacia complex</taxon>
    </lineage>
</organism>
<evidence type="ECO:0008006" key="5">
    <source>
        <dbReference type="Google" id="ProtNLM"/>
    </source>
</evidence>
<dbReference type="GeneID" id="93053551"/>
<gene>
    <name evidence="2" type="ORF">DF017_18700</name>
    <name evidence="1" type="ORF">WT44_14115</name>
</gene>
<dbReference type="InterPro" id="IPR016084">
    <property type="entry name" value="Haem_Oase-like_multi-hlx"/>
</dbReference>
<name>A0A104LGF1_9BURK</name>
<dbReference type="STRING" id="1503054.WT74_09140"/>
<evidence type="ECO:0000313" key="2">
    <source>
        <dbReference type="EMBL" id="RQY90391.1"/>
    </source>
</evidence>
<proteinExistence type="predicted"/>
<evidence type="ECO:0000313" key="3">
    <source>
        <dbReference type="Proteomes" id="UP000068603"/>
    </source>
</evidence>
<dbReference type="RefSeq" id="WP_059561892.1">
    <property type="nucleotide sequence ID" value="NZ_CP156685.1"/>
</dbReference>
<dbReference type="EMBL" id="QTPM01000022">
    <property type="protein sequence ID" value="RQY90391.1"/>
    <property type="molecule type" value="Genomic_DNA"/>
</dbReference>
<dbReference type="Proteomes" id="UP000281098">
    <property type="component" value="Unassembled WGS sequence"/>
</dbReference>
<evidence type="ECO:0000313" key="4">
    <source>
        <dbReference type="Proteomes" id="UP000281098"/>
    </source>
</evidence>
<keyword evidence="4" id="KW-1185">Reference proteome</keyword>
<evidence type="ECO:0000313" key="1">
    <source>
        <dbReference type="EMBL" id="KWA62759.1"/>
    </source>
</evidence>
<dbReference type="Proteomes" id="UP000068603">
    <property type="component" value="Unassembled WGS sequence"/>
</dbReference>